<organism evidence="3">
    <name type="scientific">viral metagenome</name>
    <dbReference type="NCBI Taxonomy" id="1070528"/>
    <lineage>
        <taxon>unclassified sequences</taxon>
        <taxon>metagenomes</taxon>
        <taxon>organismal metagenomes</taxon>
    </lineage>
</organism>
<reference evidence="3" key="1">
    <citation type="journal article" date="2020" name="Nature">
        <title>Giant virus diversity and host interactions through global metagenomics.</title>
        <authorList>
            <person name="Schulz F."/>
            <person name="Roux S."/>
            <person name="Paez-Espino D."/>
            <person name="Jungbluth S."/>
            <person name="Walsh D.A."/>
            <person name="Denef V.J."/>
            <person name="McMahon K.D."/>
            <person name="Konstantinidis K.T."/>
            <person name="Eloe-Fadrosh E.A."/>
            <person name="Kyrpides N.C."/>
            <person name="Woyke T."/>
        </authorList>
    </citation>
    <scope>NUCLEOTIDE SEQUENCE</scope>
    <source>
        <strain evidence="3">GVMAG-S-1029409-49</strain>
    </source>
</reference>
<feature type="transmembrane region" description="Helical" evidence="1">
    <location>
        <begin position="55"/>
        <end position="72"/>
    </location>
</feature>
<keyword evidence="1" id="KW-1133">Transmembrane helix</keyword>
<sequence>MSDTDFWVDDITALFDKLTPFPTPKMTLNQKLNALTIMAVIATGILVYIKFPLWHVFFVTSLLVIVIVKYTTDCKRMAVVETYTVPDTTIESADILPTIPSADDGEWQVHPPTYANYELLEDSQKPMGEYNLMGEYMTRTNLLPADEAHVANMSLADSKVYMHNQRTTDQLAYRNDMVRIFKNRINREYGHGCSDALSPQVSYLL</sequence>
<dbReference type="InterPro" id="IPR043915">
    <property type="entry name" value="P9_TM"/>
</dbReference>
<name>A0A6C0M195_9ZZZZ</name>
<evidence type="ECO:0000313" key="3">
    <source>
        <dbReference type="EMBL" id="QHU35594.1"/>
    </source>
</evidence>
<dbReference type="AlphaFoldDB" id="A0A6C0M195"/>
<protein>
    <recommendedName>
        <fullName evidence="2">Minor capsid protein P9 transmembrane helices domain-containing protein</fullName>
    </recommendedName>
</protein>
<dbReference type="Pfam" id="PF19066">
    <property type="entry name" value="P9_TM"/>
    <property type="match status" value="1"/>
</dbReference>
<feature type="domain" description="Minor capsid protein P9 transmembrane helices" evidence="2">
    <location>
        <begin position="6"/>
        <end position="71"/>
    </location>
</feature>
<evidence type="ECO:0000259" key="2">
    <source>
        <dbReference type="Pfam" id="PF19066"/>
    </source>
</evidence>
<keyword evidence="1" id="KW-0812">Transmembrane</keyword>
<dbReference type="EMBL" id="MN740609">
    <property type="protein sequence ID" value="QHU35594.1"/>
    <property type="molecule type" value="Genomic_DNA"/>
</dbReference>
<evidence type="ECO:0000256" key="1">
    <source>
        <dbReference type="SAM" id="Phobius"/>
    </source>
</evidence>
<keyword evidence="1" id="KW-0472">Membrane</keyword>
<accession>A0A6C0M195</accession>
<proteinExistence type="predicted"/>